<dbReference type="Pfam" id="PF00646">
    <property type="entry name" value="F-box"/>
    <property type="match status" value="1"/>
</dbReference>
<dbReference type="InterPro" id="IPR055411">
    <property type="entry name" value="LRR_FXL15/At3g58940/PEG3-like"/>
</dbReference>
<dbReference type="SUPFAM" id="SSF52047">
    <property type="entry name" value="RNI-like"/>
    <property type="match status" value="1"/>
</dbReference>
<sequence length="296" mass="33670">MISRNACLLQSRFYTRTDQTSIAIFGNRAGILKAMNNKIQKRDLISDLPDELLLKILSSLSSKGVVTTSVLSRRWQSLWKEVKTFRYDDDRPLMYALTVSNFTVFISKRSRVEILQLKLTPYSLQSEIDRLLCNAPARSLKELKIEMLYNSLELPESLFSYPQLETLILEKLSLVDVPPNANLACLKRLKLLSVRFSCDESVKKLLSICPRLEELAVRRSTYTNVKIFAINVPTLRSLSINNSSGKSRPKGVHGFVINAPSLRCFTIRDSFSNYLCFGKMPELVKSSVNVVCDIFN</sequence>
<dbReference type="AlphaFoldDB" id="A0ABC8LQ43"/>
<dbReference type="Gene3D" id="3.80.10.10">
    <property type="entry name" value="Ribonuclease Inhibitor"/>
    <property type="match status" value="1"/>
</dbReference>
<organism evidence="2 3">
    <name type="scientific">Eruca vesicaria subsp. sativa</name>
    <name type="common">Garden rocket</name>
    <name type="synonym">Eruca sativa</name>
    <dbReference type="NCBI Taxonomy" id="29727"/>
    <lineage>
        <taxon>Eukaryota</taxon>
        <taxon>Viridiplantae</taxon>
        <taxon>Streptophyta</taxon>
        <taxon>Embryophyta</taxon>
        <taxon>Tracheophyta</taxon>
        <taxon>Spermatophyta</taxon>
        <taxon>Magnoliopsida</taxon>
        <taxon>eudicotyledons</taxon>
        <taxon>Gunneridae</taxon>
        <taxon>Pentapetalae</taxon>
        <taxon>rosids</taxon>
        <taxon>malvids</taxon>
        <taxon>Brassicales</taxon>
        <taxon>Brassicaceae</taxon>
        <taxon>Brassiceae</taxon>
        <taxon>Eruca</taxon>
    </lineage>
</organism>
<dbReference type="InterPro" id="IPR032675">
    <property type="entry name" value="LRR_dom_sf"/>
</dbReference>
<feature type="domain" description="F-box" evidence="1">
    <location>
        <begin position="42"/>
        <end position="88"/>
    </location>
</feature>
<evidence type="ECO:0000313" key="3">
    <source>
        <dbReference type="Proteomes" id="UP001642260"/>
    </source>
</evidence>
<evidence type="ECO:0000259" key="1">
    <source>
        <dbReference type="PROSITE" id="PS50181"/>
    </source>
</evidence>
<dbReference type="InterPro" id="IPR050232">
    <property type="entry name" value="FBL13/AtMIF1-like"/>
</dbReference>
<dbReference type="InterPro" id="IPR001810">
    <property type="entry name" value="F-box_dom"/>
</dbReference>
<accession>A0ABC8LQ43</accession>
<dbReference type="InterPro" id="IPR036047">
    <property type="entry name" value="F-box-like_dom_sf"/>
</dbReference>
<dbReference type="Gene3D" id="1.20.1280.50">
    <property type="match status" value="1"/>
</dbReference>
<name>A0ABC8LQ43_ERUVS</name>
<dbReference type="PROSITE" id="PS50181">
    <property type="entry name" value="FBOX"/>
    <property type="match status" value="1"/>
</dbReference>
<dbReference type="Proteomes" id="UP001642260">
    <property type="component" value="Unassembled WGS sequence"/>
</dbReference>
<keyword evidence="3" id="KW-1185">Reference proteome</keyword>
<dbReference type="PANTHER" id="PTHR31900">
    <property type="entry name" value="F-BOX/RNI SUPERFAMILY PROTEIN-RELATED"/>
    <property type="match status" value="1"/>
</dbReference>
<dbReference type="PANTHER" id="PTHR31900:SF34">
    <property type="entry name" value="EMB|CAB62440.1-RELATED"/>
    <property type="match status" value="1"/>
</dbReference>
<evidence type="ECO:0000313" key="2">
    <source>
        <dbReference type="EMBL" id="CAH8385884.1"/>
    </source>
</evidence>
<protein>
    <recommendedName>
        <fullName evidence="1">F-box domain-containing protein</fullName>
    </recommendedName>
</protein>
<comment type="caution">
    <text evidence="2">The sequence shown here is derived from an EMBL/GenBank/DDBJ whole genome shotgun (WGS) entry which is preliminary data.</text>
</comment>
<dbReference type="SMART" id="SM00256">
    <property type="entry name" value="FBOX"/>
    <property type="match status" value="1"/>
</dbReference>
<dbReference type="Pfam" id="PF24758">
    <property type="entry name" value="LRR_At5g56370"/>
    <property type="match status" value="1"/>
</dbReference>
<dbReference type="SUPFAM" id="SSF81383">
    <property type="entry name" value="F-box domain"/>
    <property type="match status" value="1"/>
</dbReference>
<proteinExistence type="predicted"/>
<gene>
    <name evidence="2" type="ORF">ERUC_LOCUS38367</name>
</gene>
<reference evidence="2 3" key="1">
    <citation type="submission" date="2022-03" db="EMBL/GenBank/DDBJ databases">
        <authorList>
            <person name="Macdonald S."/>
            <person name="Ahmed S."/>
            <person name="Newling K."/>
        </authorList>
    </citation>
    <scope>NUCLEOTIDE SEQUENCE [LARGE SCALE GENOMIC DNA]</scope>
</reference>
<dbReference type="EMBL" id="CAKOAT010686264">
    <property type="protein sequence ID" value="CAH8385884.1"/>
    <property type="molecule type" value="Genomic_DNA"/>
</dbReference>